<feature type="transmembrane region" description="Helical" evidence="1">
    <location>
        <begin position="75"/>
        <end position="95"/>
    </location>
</feature>
<proteinExistence type="predicted"/>
<dbReference type="AlphaFoldDB" id="A0A9D1R5L3"/>
<dbReference type="Proteomes" id="UP000824265">
    <property type="component" value="Unassembled WGS sequence"/>
</dbReference>
<evidence type="ECO:0000313" key="2">
    <source>
        <dbReference type="EMBL" id="HIW81933.1"/>
    </source>
</evidence>
<feature type="transmembrane region" description="Helical" evidence="1">
    <location>
        <begin position="107"/>
        <end position="124"/>
    </location>
</feature>
<dbReference type="Pfam" id="PF12670">
    <property type="entry name" value="DUF3792"/>
    <property type="match status" value="1"/>
</dbReference>
<sequence>MERGSTEKKAPVIFLLKCLLFSYIVTAALLLLLAFLLFKLGLTEKIVSIAIIAIYVAATFLAGFLTGKRMGSRRFLWGLLMGGVYFLVLVAISLAVNHSVKELTDSFLTTMVLCAGGGMLGGMLS</sequence>
<organism evidence="2 3">
    <name type="scientific">Candidatus Acetatifactor stercoripullorum</name>
    <dbReference type="NCBI Taxonomy" id="2838414"/>
    <lineage>
        <taxon>Bacteria</taxon>
        <taxon>Bacillati</taxon>
        <taxon>Bacillota</taxon>
        <taxon>Clostridia</taxon>
        <taxon>Lachnospirales</taxon>
        <taxon>Lachnospiraceae</taxon>
        <taxon>Acetatifactor</taxon>
    </lineage>
</organism>
<reference evidence="2" key="1">
    <citation type="journal article" date="2021" name="PeerJ">
        <title>Extensive microbial diversity within the chicken gut microbiome revealed by metagenomics and culture.</title>
        <authorList>
            <person name="Gilroy R."/>
            <person name="Ravi A."/>
            <person name="Getino M."/>
            <person name="Pursley I."/>
            <person name="Horton D.L."/>
            <person name="Alikhan N.F."/>
            <person name="Baker D."/>
            <person name="Gharbi K."/>
            <person name="Hall N."/>
            <person name="Watson M."/>
            <person name="Adriaenssens E.M."/>
            <person name="Foster-Nyarko E."/>
            <person name="Jarju S."/>
            <person name="Secka A."/>
            <person name="Antonio M."/>
            <person name="Oren A."/>
            <person name="Chaudhuri R.R."/>
            <person name="La Ragione R."/>
            <person name="Hildebrand F."/>
            <person name="Pallen M.J."/>
        </authorList>
    </citation>
    <scope>NUCLEOTIDE SEQUENCE</scope>
    <source>
        <strain evidence="2">CHK195-6426</strain>
    </source>
</reference>
<reference evidence="2" key="2">
    <citation type="submission" date="2021-04" db="EMBL/GenBank/DDBJ databases">
        <authorList>
            <person name="Gilroy R."/>
        </authorList>
    </citation>
    <scope>NUCLEOTIDE SEQUENCE</scope>
    <source>
        <strain evidence="2">CHK195-6426</strain>
    </source>
</reference>
<gene>
    <name evidence="2" type="ORF">H9742_10545</name>
</gene>
<dbReference type="EMBL" id="DXGH01000057">
    <property type="protein sequence ID" value="HIW81933.1"/>
    <property type="molecule type" value="Genomic_DNA"/>
</dbReference>
<feature type="transmembrane region" description="Helical" evidence="1">
    <location>
        <begin position="12"/>
        <end position="40"/>
    </location>
</feature>
<dbReference type="RefSeq" id="WP_318702625.1">
    <property type="nucleotide sequence ID" value="NZ_CALWMU010000021.1"/>
</dbReference>
<dbReference type="NCBIfam" id="TIGR04086">
    <property type="entry name" value="TIGR04086_membr"/>
    <property type="match status" value="1"/>
</dbReference>
<feature type="transmembrane region" description="Helical" evidence="1">
    <location>
        <begin position="46"/>
        <end position="66"/>
    </location>
</feature>
<accession>A0A9D1R5L3</accession>
<keyword evidence="1" id="KW-0472">Membrane</keyword>
<dbReference type="InterPro" id="IPR023804">
    <property type="entry name" value="DUF3792_TM"/>
</dbReference>
<keyword evidence="1" id="KW-0812">Transmembrane</keyword>
<protein>
    <submittedName>
        <fullName evidence="2">TIGR04086 family membrane protein</fullName>
    </submittedName>
</protein>
<keyword evidence="1" id="KW-1133">Transmembrane helix</keyword>
<evidence type="ECO:0000256" key="1">
    <source>
        <dbReference type="SAM" id="Phobius"/>
    </source>
</evidence>
<comment type="caution">
    <text evidence="2">The sequence shown here is derived from an EMBL/GenBank/DDBJ whole genome shotgun (WGS) entry which is preliminary data.</text>
</comment>
<name>A0A9D1R5L3_9FIRM</name>
<evidence type="ECO:0000313" key="3">
    <source>
        <dbReference type="Proteomes" id="UP000824265"/>
    </source>
</evidence>